<dbReference type="InterPro" id="IPR001258">
    <property type="entry name" value="NHL_repeat"/>
</dbReference>
<dbReference type="PANTHER" id="PTHR24104">
    <property type="entry name" value="E3 UBIQUITIN-PROTEIN LIGASE NHLRC1-RELATED"/>
    <property type="match status" value="1"/>
</dbReference>
<evidence type="ECO:0000259" key="7">
    <source>
        <dbReference type="PROSITE" id="PS50089"/>
    </source>
</evidence>
<dbReference type="SUPFAM" id="SSF57850">
    <property type="entry name" value="RING/U-box"/>
    <property type="match status" value="1"/>
</dbReference>
<dbReference type="CDD" id="cd05819">
    <property type="entry name" value="NHL"/>
    <property type="match status" value="1"/>
</dbReference>
<proteinExistence type="predicted"/>
<evidence type="ECO:0000313" key="9">
    <source>
        <dbReference type="RefSeq" id="XP_006824268.1"/>
    </source>
</evidence>
<dbReference type="InterPro" id="IPR001841">
    <property type="entry name" value="Znf_RING"/>
</dbReference>
<keyword evidence="1" id="KW-0479">Metal-binding</keyword>
<dbReference type="RefSeq" id="XP_006824268.1">
    <property type="nucleotide sequence ID" value="XM_006824205.1"/>
</dbReference>
<dbReference type="Pfam" id="PF17170">
    <property type="entry name" value="DUF5128"/>
    <property type="match status" value="1"/>
</dbReference>
<evidence type="ECO:0000256" key="6">
    <source>
        <dbReference type="PROSITE-ProRule" id="PRU00504"/>
    </source>
</evidence>
<feature type="repeat" description="NHL" evidence="6">
    <location>
        <begin position="303"/>
        <end position="345"/>
    </location>
</feature>
<dbReference type="Pfam" id="PF00097">
    <property type="entry name" value="zf-C3HC4"/>
    <property type="match status" value="1"/>
</dbReference>
<protein>
    <submittedName>
        <fullName evidence="9">Tripartite motif-containing protein 2-like</fullName>
    </submittedName>
</protein>
<dbReference type="InterPro" id="IPR017907">
    <property type="entry name" value="Znf_RING_CS"/>
</dbReference>
<evidence type="ECO:0000256" key="3">
    <source>
        <dbReference type="ARBA" id="ARBA00022771"/>
    </source>
</evidence>
<feature type="repeat" description="NHL" evidence="6">
    <location>
        <begin position="259"/>
        <end position="302"/>
    </location>
</feature>
<reference evidence="9" key="1">
    <citation type="submission" date="2025-08" db="UniProtKB">
        <authorList>
            <consortium name="RefSeq"/>
        </authorList>
    </citation>
    <scope>IDENTIFICATION</scope>
    <source>
        <tissue evidence="9">Testes</tissue>
    </source>
</reference>
<dbReference type="SMART" id="SM00184">
    <property type="entry name" value="RING"/>
    <property type="match status" value="1"/>
</dbReference>
<keyword evidence="4" id="KW-0862">Zinc</keyword>
<dbReference type="Gene3D" id="3.30.40.10">
    <property type="entry name" value="Zinc/RING finger domain, C3HC4 (zinc finger)"/>
    <property type="match status" value="1"/>
</dbReference>
<feature type="repeat" description="NHL" evidence="6">
    <location>
        <begin position="214"/>
        <end position="255"/>
    </location>
</feature>
<keyword evidence="8" id="KW-1185">Reference proteome</keyword>
<dbReference type="InterPro" id="IPR011042">
    <property type="entry name" value="6-blade_b-propeller_TolB-like"/>
</dbReference>
<dbReference type="Gene3D" id="2.120.10.30">
    <property type="entry name" value="TolB, C-terminal domain"/>
    <property type="match status" value="2"/>
</dbReference>
<keyword evidence="2" id="KW-0677">Repeat</keyword>
<dbReference type="Pfam" id="PF01436">
    <property type="entry name" value="NHL"/>
    <property type="match status" value="1"/>
</dbReference>
<dbReference type="InterPro" id="IPR018957">
    <property type="entry name" value="Znf_C3HC4_RING-type"/>
</dbReference>
<dbReference type="GeneID" id="100375247"/>
<sequence length="345" mass="38177">MASTASALANQLRDEFLTCSLCFSSYKNPKLLSCQHSFCRECLDRWIVSSKVKLLACPVCRKESVIPVNGAIGFSASILITNLLEYLRTNVKDERERKTGFLFQFGEKGSSDGQLYKPQSVAMVGKDRVIVADSKNRLQIFSRYGKYKDTITLSSLDKKCVPRCLAVATSTGEGVVYVSDMNNKRVWGCNLKGEIVKEIGKDNLSMPREHVPRRVGGLGDGESGLCQPTHIAVNKCGELVVADTHNYRIQIFDSYGRCVRRFGRKGVGDGEFLCPSGIAIDRFGNIIVADSSARRIQMFTYWGRFIRRIDKDGDGLKYPEGVSIAGDGAVYVADAGSHSVKVFQY</sequence>
<evidence type="ECO:0000256" key="1">
    <source>
        <dbReference type="ARBA" id="ARBA00022723"/>
    </source>
</evidence>
<organism evidence="8 9">
    <name type="scientific">Saccoglossus kowalevskii</name>
    <name type="common">Acorn worm</name>
    <dbReference type="NCBI Taxonomy" id="10224"/>
    <lineage>
        <taxon>Eukaryota</taxon>
        <taxon>Metazoa</taxon>
        <taxon>Hemichordata</taxon>
        <taxon>Enteropneusta</taxon>
        <taxon>Harrimaniidae</taxon>
        <taxon>Saccoglossus</taxon>
    </lineage>
</organism>
<accession>A0ABM0MW77</accession>
<evidence type="ECO:0000256" key="4">
    <source>
        <dbReference type="ARBA" id="ARBA00022833"/>
    </source>
</evidence>
<keyword evidence="3 5" id="KW-0863">Zinc-finger</keyword>
<dbReference type="InterPro" id="IPR050952">
    <property type="entry name" value="TRIM-NHL_E3_ligases"/>
</dbReference>
<name>A0ABM0MW77_SACKO</name>
<dbReference type="PROSITE" id="PS50089">
    <property type="entry name" value="ZF_RING_2"/>
    <property type="match status" value="1"/>
</dbReference>
<feature type="repeat" description="NHL" evidence="6">
    <location>
        <begin position="102"/>
        <end position="144"/>
    </location>
</feature>
<evidence type="ECO:0000256" key="2">
    <source>
        <dbReference type="ARBA" id="ARBA00022737"/>
    </source>
</evidence>
<dbReference type="InterPro" id="IPR013083">
    <property type="entry name" value="Znf_RING/FYVE/PHD"/>
</dbReference>
<dbReference type="PROSITE" id="PS00518">
    <property type="entry name" value="ZF_RING_1"/>
    <property type="match status" value="1"/>
</dbReference>
<gene>
    <name evidence="9" type="primary">LOC100375247</name>
</gene>
<feature type="domain" description="RING-type" evidence="7">
    <location>
        <begin position="19"/>
        <end position="61"/>
    </location>
</feature>
<dbReference type="PROSITE" id="PS51125">
    <property type="entry name" value="NHL"/>
    <property type="match status" value="4"/>
</dbReference>
<evidence type="ECO:0000313" key="8">
    <source>
        <dbReference type="Proteomes" id="UP000694865"/>
    </source>
</evidence>
<dbReference type="SUPFAM" id="SSF101898">
    <property type="entry name" value="NHL repeat"/>
    <property type="match status" value="1"/>
</dbReference>
<evidence type="ECO:0000256" key="5">
    <source>
        <dbReference type="PROSITE-ProRule" id="PRU00175"/>
    </source>
</evidence>
<dbReference type="Proteomes" id="UP000694865">
    <property type="component" value="Unplaced"/>
</dbReference>
<dbReference type="PANTHER" id="PTHR24104:SF25">
    <property type="entry name" value="PROTEIN LIN-41"/>
    <property type="match status" value="1"/>
</dbReference>